<feature type="compositionally biased region" description="Gly residues" evidence="1">
    <location>
        <begin position="691"/>
        <end position="701"/>
    </location>
</feature>
<accession>A0ABV7GM12</accession>
<protein>
    <submittedName>
        <fullName evidence="3">TIGR02302 family protein</fullName>
    </submittedName>
</protein>
<evidence type="ECO:0000256" key="2">
    <source>
        <dbReference type="SAM" id="Phobius"/>
    </source>
</evidence>
<feature type="region of interest" description="Disordered" evidence="1">
    <location>
        <begin position="546"/>
        <end position="566"/>
    </location>
</feature>
<sequence>MTETTKLSDSALDRLRWPLTLTRTGMVAERALRSFWPLWTVLLLALAALMLGVHESLPLEVTWGLFVVGAAGLIATLWYGIRRFHWPSRAEALDRLDRTLPGRPISALADTQAIGSTDAASQAVWKAHVARMAERAASARAVEPNLRIADRDPYALRFVAALAFAVALLFGSFLSVATVSEAVPGGTNTVAQGPSWEGWVEPPAYTGKPSLYLNDIRAGSFEVPEASRVTIRLYGDVGDLTVTETVSGRTAEIPAASDASHSFEVTQAGRIAIEGANGTAWDISVTADTAPEVTILGDPERGLSGEMRQTFSVSDDYGVVSGRAEITLDLASIDRRYGLAPDPEPREPITLDLPMTISGDRAGFEEVLIENLSQHPWATLPVTMVFYATDDLGQEGRSEPAQVVLPGRRFFDPLANAIIEMRRDMLWNRDENGRRVAQVLRAVSYQPDDVFDSETNYLKLRDLQRELELFNRYGMTEDQRDQIAQLLWDLAVLIEDGSLSDALERLREARERLEEAMRNGATDEEIAELMRELREATQEYMRQLAEQQRQNGENQDGQEQAQGERQEITGDQIEALMERLQQLMEEGRMDEAMELMERLSQMLENLEVTEGEGQGSPGQEAMEGLGEMLRDQQDLSDETFGDLQDQFGQNQNGQQGERGQDGQQGNDGQQQGDGQGQGQGQGKSGPPNGSDGSGQGQGQGELDGDALAERQRALREELDRQRGNMPGAGTPEGDAAGEALDRAGRAMDEAEEALRNDDLAGALDNQSDAIEALREGMRNLGEMMAQEQNNQGQQGEAQGQADNSQSRDPLGREPGGNGQIGTEEEMLQGDDIYGRARELLEELRRRSAEQSRPEEELDYLRRLLDRF</sequence>
<feature type="compositionally biased region" description="Low complexity" evidence="1">
    <location>
        <begin position="642"/>
        <end position="670"/>
    </location>
</feature>
<comment type="caution">
    <text evidence="3">The sequence shown here is derived from an EMBL/GenBank/DDBJ whole genome shotgun (WGS) entry which is preliminary data.</text>
</comment>
<dbReference type="NCBIfam" id="TIGR02302">
    <property type="entry name" value="aProt_lowcomp"/>
    <property type="match status" value="1"/>
</dbReference>
<feature type="compositionally biased region" description="Basic and acidic residues" evidence="1">
    <location>
        <begin position="707"/>
        <end position="722"/>
    </location>
</feature>
<keyword evidence="2" id="KW-0472">Membrane</keyword>
<feature type="compositionally biased region" description="Basic and acidic residues" evidence="1">
    <location>
        <begin position="739"/>
        <end position="758"/>
    </location>
</feature>
<dbReference type="Pfam" id="PF13779">
    <property type="entry name" value="DUF4175"/>
    <property type="match status" value="1"/>
</dbReference>
<keyword evidence="4" id="KW-1185">Reference proteome</keyword>
<keyword evidence="2" id="KW-0812">Transmembrane</keyword>
<feature type="transmembrane region" description="Helical" evidence="2">
    <location>
        <begin position="31"/>
        <end position="51"/>
    </location>
</feature>
<proteinExistence type="predicted"/>
<feature type="transmembrane region" description="Helical" evidence="2">
    <location>
        <begin position="154"/>
        <end position="174"/>
    </location>
</feature>
<feature type="compositionally biased region" description="Low complexity" evidence="1">
    <location>
        <begin position="782"/>
        <end position="801"/>
    </location>
</feature>
<dbReference type="Proteomes" id="UP001595632">
    <property type="component" value="Unassembled WGS sequence"/>
</dbReference>
<feature type="compositionally biased region" description="Gly residues" evidence="1">
    <location>
        <begin position="671"/>
        <end position="683"/>
    </location>
</feature>
<dbReference type="InterPro" id="IPR012683">
    <property type="entry name" value="CHP02302_TM"/>
</dbReference>
<reference evidence="4" key="1">
    <citation type="journal article" date="2019" name="Int. J. Syst. Evol. Microbiol.">
        <title>The Global Catalogue of Microorganisms (GCM) 10K type strain sequencing project: providing services to taxonomists for standard genome sequencing and annotation.</title>
        <authorList>
            <consortium name="The Broad Institute Genomics Platform"/>
            <consortium name="The Broad Institute Genome Sequencing Center for Infectious Disease"/>
            <person name="Wu L."/>
            <person name="Ma J."/>
        </authorList>
    </citation>
    <scope>NUCLEOTIDE SEQUENCE [LARGE SCALE GENOMIC DNA]</scope>
    <source>
        <strain evidence="4">KCTC 52366</strain>
    </source>
</reference>
<evidence type="ECO:0000313" key="3">
    <source>
        <dbReference type="EMBL" id="MFC3142485.1"/>
    </source>
</evidence>
<evidence type="ECO:0000313" key="4">
    <source>
        <dbReference type="Proteomes" id="UP001595632"/>
    </source>
</evidence>
<name>A0ABV7GM12_9RHOB</name>
<feature type="compositionally biased region" description="Polar residues" evidence="1">
    <location>
        <begin position="546"/>
        <end position="561"/>
    </location>
</feature>
<dbReference type="EMBL" id="JBHRTB010000010">
    <property type="protein sequence ID" value="MFC3142485.1"/>
    <property type="molecule type" value="Genomic_DNA"/>
</dbReference>
<feature type="transmembrane region" description="Helical" evidence="2">
    <location>
        <begin position="63"/>
        <end position="81"/>
    </location>
</feature>
<organism evidence="3 4">
    <name type="scientific">Psychromarinibacter halotolerans</name>
    <dbReference type="NCBI Taxonomy" id="1775175"/>
    <lineage>
        <taxon>Bacteria</taxon>
        <taxon>Pseudomonadati</taxon>
        <taxon>Pseudomonadota</taxon>
        <taxon>Alphaproteobacteria</taxon>
        <taxon>Rhodobacterales</taxon>
        <taxon>Paracoccaceae</taxon>
        <taxon>Psychromarinibacter</taxon>
    </lineage>
</organism>
<gene>
    <name evidence="3" type="ORF">ACFOGP_07185</name>
</gene>
<evidence type="ECO:0000256" key="1">
    <source>
        <dbReference type="SAM" id="MobiDB-lite"/>
    </source>
</evidence>
<dbReference type="RefSeq" id="WP_275635091.1">
    <property type="nucleotide sequence ID" value="NZ_JARGYD010000019.1"/>
</dbReference>
<keyword evidence="2" id="KW-1133">Transmembrane helix</keyword>
<feature type="region of interest" description="Disordered" evidence="1">
    <location>
        <begin position="642"/>
        <end position="833"/>
    </location>
</feature>